<dbReference type="EMBL" id="CAMKVN010008651">
    <property type="protein sequence ID" value="CAI2192725.1"/>
    <property type="molecule type" value="Genomic_DNA"/>
</dbReference>
<comment type="caution">
    <text evidence="1">The sequence shown here is derived from an EMBL/GenBank/DDBJ whole genome shotgun (WGS) entry which is preliminary data.</text>
</comment>
<feature type="non-terminal residue" evidence="1">
    <location>
        <position position="100"/>
    </location>
</feature>
<evidence type="ECO:0000313" key="2">
    <source>
        <dbReference type="Proteomes" id="UP001153678"/>
    </source>
</evidence>
<protein>
    <submittedName>
        <fullName evidence="1">14385_t:CDS:1</fullName>
    </submittedName>
</protein>
<feature type="non-terminal residue" evidence="1">
    <location>
        <position position="1"/>
    </location>
</feature>
<dbReference type="Proteomes" id="UP001153678">
    <property type="component" value="Unassembled WGS sequence"/>
</dbReference>
<evidence type="ECO:0000313" key="1">
    <source>
        <dbReference type="EMBL" id="CAI2192725.1"/>
    </source>
</evidence>
<accession>A0A9W4T4Y7</accession>
<organism evidence="1 2">
    <name type="scientific">Funneliformis geosporum</name>
    <dbReference type="NCBI Taxonomy" id="1117311"/>
    <lineage>
        <taxon>Eukaryota</taxon>
        <taxon>Fungi</taxon>
        <taxon>Fungi incertae sedis</taxon>
        <taxon>Mucoromycota</taxon>
        <taxon>Glomeromycotina</taxon>
        <taxon>Glomeromycetes</taxon>
        <taxon>Glomerales</taxon>
        <taxon>Glomeraceae</taxon>
        <taxon>Funneliformis</taxon>
    </lineage>
</organism>
<proteinExistence type="predicted"/>
<reference evidence="1" key="1">
    <citation type="submission" date="2022-08" db="EMBL/GenBank/DDBJ databases">
        <authorList>
            <person name="Kallberg Y."/>
            <person name="Tangrot J."/>
            <person name="Rosling A."/>
        </authorList>
    </citation>
    <scope>NUCLEOTIDE SEQUENCE</scope>
    <source>
        <strain evidence="1">Wild A</strain>
    </source>
</reference>
<name>A0A9W4T4Y7_9GLOM</name>
<dbReference type="AlphaFoldDB" id="A0A9W4T4Y7"/>
<gene>
    <name evidence="1" type="ORF">FWILDA_LOCUS15721</name>
</gene>
<keyword evidence="2" id="KW-1185">Reference proteome</keyword>
<sequence>MQLTKSEISNTQIIITTPISWDENYEKKQWRRRAFSIKENEAETIPYDTFIENEALNIDTNFEVNLMSEERDAAMDGELSANLGLLVQISKRDSFPPTNP</sequence>